<feature type="domain" description="General stress protein 17M-like" evidence="2">
    <location>
        <begin position="8"/>
        <end position="64"/>
    </location>
</feature>
<protein>
    <recommendedName>
        <fullName evidence="2">General stress protein 17M-like domain-containing protein</fullName>
    </recommendedName>
</protein>
<accession>A0ABX8FDZ8</accession>
<dbReference type="Pfam" id="PF11181">
    <property type="entry name" value="YflT"/>
    <property type="match status" value="1"/>
</dbReference>
<reference evidence="3 4" key="1">
    <citation type="submission" date="2021-03" db="EMBL/GenBank/DDBJ databases">
        <title>The first data on the complete genome of the tetrodotoxin-producing bacterium.</title>
        <authorList>
            <person name="Melnikova D.I."/>
            <person name="Nijland R."/>
            <person name="Magarlamov T.Y."/>
        </authorList>
    </citation>
    <scope>NUCLEOTIDE SEQUENCE [LARGE SCALE GENOMIC DNA]</scope>
    <source>
        <strain evidence="3 4">1839</strain>
    </source>
</reference>
<dbReference type="Proteomes" id="UP000679247">
    <property type="component" value="Chromosome"/>
</dbReference>
<name>A0ABX8FDZ8_9BACI</name>
<dbReference type="EMBL" id="CP071709">
    <property type="protein sequence ID" value="QVY62267.1"/>
    <property type="molecule type" value="Genomic_DNA"/>
</dbReference>
<evidence type="ECO:0000313" key="4">
    <source>
        <dbReference type="Proteomes" id="UP000679247"/>
    </source>
</evidence>
<feature type="compositionally biased region" description="Polar residues" evidence="1">
    <location>
        <begin position="72"/>
        <end position="81"/>
    </location>
</feature>
<gene>
    <name evidence="3" type="ORF">J1899_03950</name>
</gene>
<keyword evidence="4" id="KW-1185">Reference proteome</keyword>
<evidence type="ECO:0000313" key="3">
    <source>
        <dbReference type="EMBL" id="QVY62267.1"/>
    </source>
</evidence>
<evidence type="ECO:0000259" key="2">
    <source>
        <dbReference type="Pfam" id="PF11181"/>
    </source>
</evidence>
<dbReference type="RefSeq" id="WP_066449730.1">
    <property type="nucleotide sequence ID" value="NZ_CANKUS010000014.1"/>
</dbReference>
<evidence type="ECO:0000256" key="1">
    <source>
        <dbReference type="SAM" id="MobiDB-lite"/>
    </source>
</evidence>
<dbReference type="InterPro" id="IPR025889">
    <property type="entry name" value="GSP17M-like_dom"/>
</dbReference>
<organism evidence="3 4">
    <name type="scientific">Cytobacillus gottheilii</name>
    <dbReference type="NCBI Taxonomy" id="859144"/>
    <lineage>
        <taxon>Bacteria</taxon>
        <taxon>Bacillati</taxon>
        <taxon>Bacillota</taxon>
        <taxon>Bacilli</taxon>
        <taxon>Bacillales</taxon>
        <taxon>Bacillaceae</taxon>
        <taxon>Cytobacillus</taxon>
    </lineage>
</organism>
<sequence length="92" mass="10499">MNQQHYRLAGAYQVEEDAVAAVKQLQDQGFKPEEIAVIGEQYASLEQINTEDDNYQQQVEEGKTLVFVDSQSPLLRQQKQNPGEAGLERKQY</sequence>
<proteinExistence type="predicted"/>
<feature type="region of interest" description="Disordered" evidence="1">
    <location>
        <begin position="72"/>
        <end position="92"/>
    </location>
</feature>